<reference evidence="3 4" key="1">
    <citation type="submission" date="2020-08" db="EMBL/GenBank/DDBJ databases">
        <title>Genomic Encyclopedia of Type Strains, Phase IV (KMG-IV): sequencing the most valuable type-strain genomes for metagenomic binning, comparative biology and taxonomic classification.</title>
        <authorList>
            <person name="Goeker M."/>
        </authorList>
    </citation>
    <scope>NUCLEOTIDE SEQUENCE [LARGE SCALE GENOMIC DNA]</scope>
    <source>
        <strain evidence="3 4">DSM 19979</strain>
    </source>
</reference>
<accession>A0A840ADH0</accession>
<feature type="region of interest" description="Disordered" evidence="1">
    <location>
        <begin position="169"/>
        <end position="227"/>
    </location>
</feature>
<feature type="compositionally biased region" description="Pro residues" evidence="1">
    <location>
        <begin position="199"/>
        <end position="218"/>
    </location>
</feature>
<evidence type="ECO:0000256" key="1">
    <source>
        <dbReference type="SAM" id="MobiDB-lite"/>
    </source>
</evidence>
<comment type="caution">
    <text evidence="3">The sequence shown here is derived from an EMBL/GenBank/DDBJ whole genome shotgun (WGS) entry which is preliminary data.</text>
</comment>
<dbReference type="EMBL" id="JACIDJ010000002">
    <property type="protein sequence ID" value="MBB3898410.1"/>
    <property type="molecule type" value="Genomic_DNA"/>
</dbReference>
<protein>
    <submittedName>
        <fullName evidence="3">Cytoskeleton protein RodZ</fullName>
    </submittedName>
</protein>
<dbReference type="Pfam" id="PF13464">
    <property type="entry name" value="RodZ_C"/>
    <property type="match status" value="1"/>
</dbReference>
<feature type="domain" description="HTH cro/C1-type" evidence="2">
    <location>
        <begin position="24"/>
        <end position="85"/>
    </location>
</feature>
<dbReference type="InterPro" id="IPR001387">
    <property type="entry name" value="Cro/C1-type_HTH"/>
</dbReference>
<dbReference type="AlphaFoldDB" id="A0A840ADH0"/>
<keyword evidence="4" id="KW-1185">Reference proteome</keyword>
<dbReference type="Pfam" id="PF13413">
    <property type="entry name" value="HTH_25"/>
    <property type="match status" value="1"/>
</dbReference>
<dbReference type="PANTHER" id="PTHR34475">
    <property type="match status" value="1"/>
</dbReference>
<sequence>MFNDMKRFRPSEANAVDATRVGEELRDARLALGWDIQDVATQLRIRRVYLVALEEGRIGDLPSPAYAIGFIRNYAALLGLDSNDIVRRFRDAATGVVARRSDLVFPEPVPERGFPTGVVLLLGAVIAVGSYVAWYNWSGSGERVVDAVPPVPGRLDPAVRDGEALRPPRVAEAPAPTPPPAPTAQPAPQPGPQAGLGLPPLPVPTPVPVQVPPPPPAPAAQAPATPAPPAANAPIVLRFRGDAWTEVRAPGNRVLLSRVMRAGESWEVPAGQTGLTLSTGAGQNMDIVVGGQVAPFSTDLRGVRRNIPLEPRALMALSPQ</sequence>
<evidence type="ECO:0000313" key="4">
    <source>
        <dbReference type="Proteomes" id="UP000553193"/>
    </source>
</evidence>
<dbReference type="InterPro" id="IPR025194">
    <property type="entry name" value="RodZ-like_C"/>
</dbReference>
<dbReference type="Gene3D" id="1.10.260.40">
    <property type="entry name" value="lambda repressor-like DNA-binding domains"/>
    <property type="match status" value="1"/>
</dbReference>
<organism evidence="3 4">
    <name type="scientific">Roseococcus suduntuyensis</name>
    <dbReference type="NCBI Taxonomy" id="455361"/>
    <lineage>
        <taxon>Bacteria</taxon>
        <taxon>Pseudomonadati</taxon>
        <taxon>Pseudomonadota</taxon>
        <taxon>Alphaproteobacteria</taxon>
        <taxon>Acetobacterales</taxon>
        <taxon>Roseomonadaceae</taxon>
        <taxon>Roseococcus</taxon>
    </lineage>
</organism>
<gene>
    <name evidence="3" type="ORF">GGQ83_001847</name>
</gene>
<dbReference type="PANTHER" id="PTHR34475:SF1">
    <property type="entry name" value="CYTOSKELETON PROTEIN RODZ"/>
    <property type="match status" value="1"/>
</dbReference>
<feature type="compositionally biased region" description="Pro residues" evidence="1">
    <location>
        <begin position="175"/>
        <end position="191"/>
    </location>
</feature>
<proteinExistence type="predicted"/>
<evidence type="ECO:0000259" key="2">
    <source>
        <dbReference type="SMART" id="SM00530"/>
    </source>
</evidence>
<dbReference type="SUPFAM" id="SSF47413">
    <property type="entry name" value="lambda repressor-like DNA-binding domains"/>
    <property type="match status" value="1"/>
</dbReference>
<evidence type="ECO:0000313" key="3">
    <source>
        <dbReference type="EMBL" id="MBB3898410.1"/>
    </source>
</evidence>
<dbReference type="InterPro" id="IPR050400">
    <property type="entry name" value="Bact_Cytoskel_RodZ"/>
</dbReference>
<name>A0A840ADH0_9PROT</name>
<dbReference type="Proteomes" id="UP000553193">
    <property type="component" value="Unassembled WGS sequence"/>
</dbReference>
<dbReference type="InterPro" id="IPR010982">
    <property type="entry name" value="Lambda_DNA-bd_dom_sf"/>
</dbReference>
<dbReference type="GO" id="GO:0003677">
    <property type="term" value="F:DNA binding"/>
    <property type="evidence" value="ECO:0007669"/>
    <property type="project" value="InterPro"/>
</dbReference>
<dbReference type="SMART" id="SM00530">
    <property type="entry name" value="HTH_XRE"/>
    <property type="match status" value="1"/>
</dbReference>